<keyword evidence="2" id="KW-1185">Reference proteome</keyword>
<dbReference type="AlphaFoldDB" id="A0A1H0U4Q9"/>
<accession>A0A1H0U4Q9</accession>
<dbReference type="RefSeq" id="WP_092601168.1">
    <property type="nucleotide sequence ID" value="NZ_FNJR01000006.1"/>
</dbReference>
<protein>
    <submittedName>
        <fullName evidence="1">Uncharacterized protein</fullName>
    </submittedName>
</protein>
<name>A0A1H0U4Q9_9ACTN</name>
<reference evidence="2" key="1">
    <citation type="submission" date="2016-10" db="EMBL/GenBank/DDBJ databases">
        <authorList>
            <person name="Varghese N."/>
            <person name="Submissions S."/>
        </authorList>
    </citation>
    <scope>NUCLEOTIDE SEQUENCE [LARGE SCALE GENOMIC DNA]</scope>
    <source>
        <strain evidence="2">DSM 46732</strain>
    </source>
</reference>
<evidence type="ECO:0000313" key="2">
    <source>
        <dbReference type="Proteomes" id="UP000199497"/>
    </source>
</evidence>
<sequence length="117" mass="12901">MSATDLIDKWSSELQDASDILQPCRPKPFDNPCLEGMDQLGMMARSLEEDARQAGFTSLADAASEVERKTDRWLSECIYTKRNTPERVDCWADASGVIYGGGAGMLKGELYATTRTS</sequence>
<organism evidence="1 2">
    <name type="scientific">Actinopolyspora xinjiangensis</name>
    <dbReference type="NCBI Taxonomy" id="405564"/>
    <lineage>
        <taxon>Bacteria</taxon>
        <taxon>Bacillati</taxon>
        <taxon>Actinomycetota</taxon>
        <taxon>Actinomycetes</taxon>
        <taxon>Actinopolysporales</taxon>
        <taxon>Actinopolysporaceae</taxon>
        <taxon>Actinopolyspora</taxon>
    </lineage>
</organism>
<evidence type="ECO:0000313" key="1">
    <source>
        <dbReference type="EMBL" id="SDP60958.1"/>
    </source>
</evidence>
<proteinExistence type="predicted"/>
<dbReference type="Proteomes" id="UP000199497">
    <property type="component" value="Unassembled WGS sequence"/>
</dbReference>
<gene>
    <name evidence="1" type="ORF">SAMN04487905_10636</name>
</gene>
<dbReference type="EMBL" id="FNJR01000006">
    <property type="protein sequence ID" value="SDP60958.1"/>
    <property type="molecule type" value="Genomic_DNA"/>
</dbReference>
<dbReference type="STRING" id="405564.SAMN04487905_10636"/>